<comment type="similarity">
    <text evidence="2 6">Belongs to the PqqB family.</text>
</comment>
<name>A0A2S3VXA7_9PROT</name>
<feature type="domain" description="Metallo-beta-lactamase" evidence="7">
    <location>
        <begin position="54"/>
        <end position="277"/>
    </location>
</feature>
<dbReference type="InterPro" id="IPR011842">
    <property type="entry name" value="PQQ_synth_PqqB"/>
</dbReference>
<dbReference type="GO" id="GO:0018189">
    <property type="term" value="P:pyrroloquinoline quinone biosynthetic process"/>
    <property type="evidence" value="ECO:0007669"/>
    <property type="project" value="UniProtKB-UniRule"/>
</dbReference>
<proteinExistence type="inferred from homology"/>
<keyword evidence="5 6" id="KW-0884">PQQ biosynthesis</keyword>
<dbReference type="PANTHER" id="PTHR42663:SF7">
    <property type="entry name" value="COENZYME PQQ SYNTHESIS PROTEIN B"/>
    <property type="match status" value="1"/>
</dbReference>
<comment type="caution">
    <text evidence="8">The sequence shown here is derived from an EMBL/GenBank/DDBJ whole genome shotgun (WGS) entry which is preliminary data.</text>
</comment>
<dbReference type="HAMAP" id="MF_00653">
    <property type="entry name" value="PQQ_syn_PqqB"/>
    <property type="match status" value="1"/>
</dbReference>
<dbReference type="InterPro" id="IPR001279">
    <property type="entry name" value="Metallo-B-lactamas"/>
</dbReference>
<dbReference type="Gene3D" id="3.60.15.10">
    <property type="entry name" value="Ribonuclease Z/Hydroxyacylglutathione hydrolase-like"/>
    <property type="match status" value="1"/>
</dbReference>
<dbReference type="InterPro" id="IPR036866">
    <property type="entry name" value="RibonucZ/Hydroxyglut_hydro"/>
</dbReference>
<evidence type="ECO:0000313" key="9">
    <source>
        <dbReference type="Proteomes" id="UP000237344"/>
    </source>
</evidence>
<gene>
    <name evidence="6 8" type="primary">pqqB</name>
    <name evidence="8" type="ORF">KMAL_31350</name>
</gene>
<dbReference type="UniPathway" id="UPA00539"/>
<evidence type="ECO:0000256" key="1">
    <source>
        <dbReference type="ARBA" id="ARBA00004886"/>
    </source>
</evidence>
<evidence type="ECO:0000256" key="3">
    <source>
        <dbReference type="ARBA" id="ARBA00015084"/>
    </source>
</evidence>
<comment type="pathway">
    <text evidence="1 6">Cofactor biosynthesis; pyrroloquinoline quinone biosynthesis.</text>
</comment>
<dbReference type="EMBL" id="POTC01000095">
    <property type="protein sequence ID" value="POF61241.1"/>
    <property type="molecule type" value="Genomic_DNA"/>
</dbReference>
<dbReference type="PANTHER" id="PTHR42663">
    <property type="entry name" value="HYDROLASE C777.06C-RELATED-RELATED"/>
    <property type="match status" value="1"/>
</dbReference>
<evidence type="ECO:0000313" key="8">
    <source>
        <dbReference type="EMBL" id="POF61241.1"/>
    </source>
</evidence>
<reference evidence="8 9" key="1">
    <citation type="submission" date="2018-01" db="EMBL/GenBank/DDBJ databases">
        <title>Draft Genome Sequence of Komagataeibacter maltaceti LMG 1529, a Vinegar Producing Acetic Acid Bacterium Isolated from Malt Vinegar Brewery Acetifiers.</title>
        <authorList>
            <person name="Zhang Q."/>
            <person name="Hollensteiner J."/>
            <person name="Poehlein A."/>
            <person name="Daniel R."/>
        </authorList>
    </citation>
    <scope>NUCLEOTIDE SEQUENCE [LARGE SCALE GENOMIC DNA]</scope>
    <source>
        <strain evidence="8 9">LMG 1529</strain>
    </source>
</reference>
<evidence type="ECO:0000256" key="5">
    <source>
        <dbReference type="ARBA" id="ARBA00022905"/>
    </source>
</evidence>
<evidence type="ECO:0000256" key="6">
    <source>
        <dbReference type="HAMAP-Rule" id="MF_00653"/>
    </source>
</evidence>
<evidence type="ECO:0000256" key="4">
    <source>
        <dbReference type="ARBA" id="ARBA00022448"/>
    </source>
</evidence>
<dbReference type="CDD" id="cd16274">
    <property type="entry name" value="PQQB-like_MBL-fold"/>
    <property type="match status" value="1"/>
</dbReference>
<comment type="function">
    <text evidence="6">May be involved in the transport of PQQ or its precursor to the periplasm.</text>
</comment>
<evidence type="ECO:0000259" key="7">
    <source>
        <dbReference type="Pfam" id="PF12706"/>
    </source>
</evidence>
<keyword evidence="9" id="KW-1185">Reference proteome</keyword>
<sequence length="310" mass="33182">MSAMIDIIVLGAAAGGGFPQWNSNADGCRRARSGDPAALPRTQASIAISGDGRHWFIVNASPDLRTQINQTPALHPQEGLRSTPIAGVILTGGEVDTIAGLLTLRERQPLTLLATDAVLETLDANPVFEALNRQVVTRTQLPLEQDVALHLVDGTPAGLGIRAFVVPGKVPLYAERGPDPAAIVENGETIGLEITDGTRRVCFIPGCARMTDALRQRLSGADLVFFDGTLWVDDEMLRAGIGEKTGQRMGHMSLMGEGGTFEAFRDLDIGRKILIHINNSNPVLLSDSAERQQANAQGWDVAHDGMRITL</sequence>
<organism evidence="8 9">
    <name type="scientific">Novacetimonas maltaceti</name>
    <dbReference type="NCBI Taxonomy" id="1203393"/>
    <lineage>
        <taxon>Bacteria</taxon>
        <taxon>Pseudomonadati</taxon>
        <taxon>Pseudomonadota</taxon>
        <taxon>Alphaproteobacteria</taxon>
        <taxon>Acetobacterales</taxon>
        <taxon>Acetobacteraceae</taxon>
        <taxon>Novacetimonas</taxon>
    </lineage>
</organism>
<accession>A0A2S3VXA7</accession>
<dbReference type="Pfam" id="PF12706">
    <property type="entry name" value="Lactamase_B_2"/>
    <property type="match status" value="1"/>
</dbReference>
<keyword evidence="4 6" id="KW-0813">Transport</keyword>
<dbReference type="AlphaFoldDB" id="A0A2S3VXA7"/>
<protein>
    <recommendedName>
        <fullName evidence="3 6">Coenzyme PQQ synthesis protein B</fullName>
    </recommendedName>
    <alternativeName>
        <fullName evidence="6">Pyrroloquinoline quinone biosynthesis protein B</fullName>
    </alternativeName>
</protein>
<dbReference type="NCBIfam" id="TIGR02108">
    <property type="entry name" value="PQQ_syn_pqqB"/>
    <property type="match status" value="1"/>
</dbReference>
<dbReference type="SUPFAM" id="SSF56281">
    <property type="entry name" value="Metallo-hydrolase/oxidoreductase"/>
    <property type="match status" value="1"/>
</dbReference>
<evidence type="ECO:0000256" key="2">
    <source>
        <dbReference type="ARBA" id="ARBA00008481"/>
    </source>
</evidence>
<dbReference type="Proteomes" id="UP000237344">
    <property type="component" value="Unassembled WGS sequence"/>
</dbReference>